<feature type="compositionally biased region" description="Low complexity" evidence="1">
    <location>
        <begin position="281"/>
        <end position="293"/>
    </location>
</feature>
<reference evidence="3 4" key="1">
    <citation type="journal article" date="2021" name="Commun. Biol.">
        <title>The genome of Shorea leprosula (Dipterocarpaceae) highlights the ecological relevance of drought in aseasonal tropical rainforests.</title>
        <authorList>
            <person name="Ng K.K.S."/>
            <person name="Kobayashi M.J."/>
            <person name="Fawcett J.A."/>
            <person name="Hatakeyama M."/>
            <person name="Paape T."/>
            <person name="Ng C.H."/>
            <person name="Ang C.C."/>
            <person name="Tnah L.H."/>
            <person name="Lee C.T."/>
            <person name="Nishiyama T."/>
            <person name="Sese J."/>
            <person name="O'Brien M.J."/>
            <person name="Copetti D."/>
            <person name="Mohd Noor M.I."/>
            <person name="Ong R.C."/>
            <person name="Putra M."/>
            <person name="Sireger I.Z."/>
            <person name="Indrioko S."/>
            <person name="Kosugi Y."/>
            <person name="Izuno A."/>
            <person name="Isagi Y."/>
            <person name="Lee S.L."/>
            <person name="Shimizu K.K."/>
        </authorList>
    </citation>
    <scope>NUCLEOTIDE SEQUENCE [LARGE SCALE GENOMIC DNA]</scope>
    <source>
        <strain evidence="3">214</strain>
    </source>
</reference>
<feature type="domain" description="Retroviral polymerase SH3-like" evidence="2">
    <location>
        <begin position="206"/>
        <end position="267"/>
    </location>
</feature>
<feature type="region of interest" description="Disordered" evidence="1">
    <location>
        <begin position="276"/>
        <end position="295"/>
    </location>
</feature>
<gene>
    <name evidence="3" type="ORF">SLEP1_g17587</name>
</gene>
<dbReference type="InterPro" id="IPR057670">
    <property type="entry name" value="SH3_retrovirus"/>
</dbReference>
<feature type="region of interest" description="Disordered" evidence="1">
    <location>
        <begin position="106"/>
        <end position="139"/>
    </location>
</feature>
<proteinExistence type="predicted"/>
<comment type="caution">
    <text evidence="3">The sequence shown here is derived from an EMBL/GenBank/DDBJ whole genome shotgun (WGS) entry which is preliminary data.</text>
</comment>
<dbReference type="Pfam" id="PF25597">
    <property type="entry name" value="SH3_retrovirus"/>
    <property type="match status" value="1"/>
</dbReference>
<dbReference type="Proteomes" id="UP001054252">
    <property type="component" value="Unassembled WGS sequence"/>
</dbReference>
<organism evidence="3 4">
    <name type="scientific">Rubroshorea leprosula</name>
    <dbReference type="NCBI Taxonomy" id="152421"/>
    <lineage>
        <taxon>Eukaryota</taxon>
        <taxon>Viridiplantae</taxon>
        <taxon>Streptophyta</taxon>
        <taxon>Embryophyta</taxon>
        <taxon>Tracheophyta</taxon>
        <taxon>Spermatophyta</taxon>
        <taxon>Magnoliopsida</taxon>
        <taxon>eudicotyledons</taxon>
        <taxon>Gunneridae</taxon>
        <taxon>Pentapetalae</taxon>
        <taxon>rosids</taxon>
        <taxon>malvids</taxon>
        <taxon>Malvales</taxon>
        <taxon>Dipterocarpaceae</taxon>
        <taxon>Rubroshorea</taxon>
    </lineage>
</organism>
<evidence type="ECO:0000256" key="1">
    <source>
        <dbReference type="SAM" id="MobiDB-lite"/>
    </source>
</evidence>
<dbReference type="AlphaFoldDB" id="A0AAV5J3S9"/>
<evidence type="ECO:0000313" key="4">
    <source>
        <dbReference type="Proteomes" id="UP001054252"/>
    </source>
</evidence>
<sequence length="462" mass="52638">MSGFRENLVVYHSTAWFHQQHQAHCLHYHYSQTEYGGDSGVKANDLITLKREFELVRMKETETVQQYSTKLNDLANKIRLQGANFPDTRVVEKMMGHEQRAVIRMEETSEDAFQARQRRRQPVYSKSNNGSHSKKDNNIIKGSYNRLSKKSGQISPNQCQAGNGTILKSEGGGTVAIQTKKVKGKTPIKAWFALKCSANRLKVFGSVCYTHIPAVKRSKLDEKAEKGYLVGYGTKSKGYMVYNLRSKKVTVLRDLIIDEYTYRDWDTKQVLKNNTASQKTNNAEASKAENSSSDIAEVDAHHDSPSMIPDHLLTFMRDAMWLYLSQLTMKKPQTMLFGIKTILNPYGSIYKRKERLAIKGYAQEAEIDFGDNLAPVARHDTLVRDWGFDQSESCIFCCDNQSAIAIAQNPVHHGRTKHIIVKFHVLHLFVKNKEIELTYCSTDDQIADMFTMALPRAKFELC</sequence>
<dbReference type="EMBL" id="BPVZ01000024">
    <property type="protein sequence ID" value="GKV05592.1"/>
    <property type="molecule type" value="Genomic_DNA"/>
</dbReference>
<keyword evidence="4" id="KW-1185">Reference proteome</keyword>
<dbReference type="Pfam" id="PF14223">
    <property type="entry name" value="Retrotran_gag_2"/>
    <property type="match status" value="1"/>
</dbReference>
<evidence type="ECO:0000259" key="2">
    <source>
        <dbReference type="Pfam" id="PF25597"/>
    </source>
</evidence>
<protein>
    <recommendedName>
        <fullName evidence="2">Retroviral polymerase SH3-like domain-containing protein</fullName>
    </recommendedName>
</protein>
<dbReference type="PANTHER" id="PTHR35317">
    <property type="entry name" value="OS04G0629600 PROTEIN"/>
    <property type="match status" value="1"/>
</dbReference>
<name>A0AAV5J3S9_9ROSI</name>
<dbReference type="CDD" id="cd09272">
    <property type="entry name" value="RNase_HI_RT_Ty1"/>
    <property type="match status" value="1"/>
</dbReference>
<accession>A0AAV5J3S9</accession>
<dbReference type="PANTHER" id="PTHR35317:SF11">
    <property type="entry name" value="CCHC-TYPE DOMAIN-CONTAINING PROTEIN"/>
    <property type="match status" value="1"/>
</dbReference>
<evidence type="ECO:0000313" key="3">
    <source>
        <dbReference type="EMBL" id="GKV05592.1"/>
    </source>
</evidence>